<keyword evidence="1" id="KW-0732">Signal</keyword>
<evidence type="ECO:0008006" key="4">
    <source>
        <dbReference type="Google" id="ProtNLM"/>
    </source>
</evidence>
<dbReference type="EMBL" id="ADGH01000016">
    <property type="protein sequence ID" value="EHG24021.1"/>
    <property type="molecule type" value="Genomic_DNA"/>
</dbReference>
<sequence>MKKIIAGLFAGLILAAGAQALAYACEDGACTLPEREDKAYCYGNSRAYCYGDRAPQARGGGCGC</sequence>
<accession>A0ABN0DP17</accession>
<evidence type="ECO:0000313" key="2">
    <source>
        <dbReference type="EMBL" id="EHG24021.1"/>
    </source>
</evidence>
<feature type="signal peptide" evidence="1">
    <location>
        <begin position="1"/>
        <end position="22"/>
    </location>
</feature>
<keyword evidence="3" id="KW-1185">Reference proteome</keyword>
<dbReference type="RefSeq" id="WP_006696903.1">
    <property type="nucleotide sequence ID" value="NZ_JH376860.1"/>
</dbReference>
<organism evidence="2 3">
    <name type="scientific">Selenomonas noxia F0398</name>
    <dbReference type="NCBI Taxonomy" id="702437"/>
    <lineage>
        <taxon>Bacteria</taxon>
        <taxon>Bacillati</taxon>
        <taxon>Bacillota</taxon>
        <taxon>Negativicutes</taxon>
        <taxon>Selenomonadales</taxon>
        <taxon>Selenomonadaceae</taxon>
        <taxon>Selenomonas</taxon>
    </lineage>
</organism>
<evidence type="ECO:0000256" key="1">
    <source>
        <dbReference type="SAM" id="SignalP"/>
    </source>
</evidence>
<proteinExistence type="predicted"/>
<reference evidence="2 3" key="1">
    <citation type="submission" date="2011-08" db="EMBL/GenBank/DDBJ databases">
        <title>The Genome Sequence of Selenomonas noxia F0398.</title>
        <authorList>
            <consortium name="The Broad Institute Genome Sequencing Platform"/>
            <person name="Earl A."/>
            <person name="Ward D."/>
            <person name="Feldgarden M."/>
            <person name="Gevers D."/>
            <person name="Izard J."/>
            <person name="Ganesan A."/>
            <person name="Blanton J.M."/>
            <person name="Baranova O.V."/>
            <person name="Tanner A.C."/>
            <person name="Dewhirst F.E."/>
            <person name="Young S.K."/>
            <person name="Zeng Q."/>
            <person name="Gargeya S."/>
            <person name="Fitzgerald M."/>
            <person name="Haas B."/>
            <person name="Abouelleil A."/>
            <person name="Alvarado L."/>
            <person name="Arachchi H.M."/>
            <person name="Berlin A."/>
            <person name="Brown A."/>
            <person name="Chapman S.B."/>
            <person name="Chen Z."/>
            <person name="Dunbar C."/>
            <person name="Freedman E."/>
            <person name="Gearin G."/>
            <person name="Gellesch M."/>
            <person name="Goldberg J."/>
            <person name="Griggs A."/>
            <person name="Gujja S."/>
            <person name="Heiman D."/>
            <person name="Howarth C."/>
            <person name="Larson L."/>
            <person name="Lui A."/>
            <person name="MacDonald P.J.P."/>
            <person name="Montmayeur A."/>
            <person name="Murphy C."/>
            <person name="Neiman D."/>
            <person name="Pearson M."/>
            <person name="Priest M."/>
            <person name="Roberts A."/>
            <person name="Saif S."/>
            <person name="Shea T."/>
            <person name="Shenoy N."/>
            <person name="Sisk P."/>
            <person name="Stolte C."/>
            <person name="Sykes S."/>
            <person name="Wortman J."/>
            <person name="Nusbaum C."/>
            <person name="Birren B."/>
        </authorList>
    </citation>
    <scope>NUCLEOTIDE SEQUENCE [LARGE SCALE GENOMIC DNA]</scope>
    <source>
        <strain evidence="2 3">F0398</strain>
    </source>
</reference>
<gene>
    <name evidence="2" type="ORF">HMPREF9432_01695</name>
</gene>
<protein>
    <recommendedName>
        <fullName evidence="4">Lipoprotein</fullName>
    </recommendedName>
</protein>
<evidence type="ECO:0000313" key="3">
    <source>
        <dbReference type="Proteomes" id="UP000003175"/>
    </source>
</evidence>
<feature type="chain" id="PRO_5046493493" description="Lipoprotein" evidence="1">
    <location>
        <begin position="23"/>
        <end position="64"/>
    </location>
</feature>
<name>A0ABN0DP17_9FIRM</name>
<comment type="caution">
    <text evidence="2">The sequence shown here is derived from an EMBL/GenBank/DDBJ whole genome shotgun (WGS) entry which is preliminary data.</text>
</comment>
<dbReference type="Proteomes" id="UP000003175">
    <property type="component" value="Unassembled WGS sequence"/>
</dbReference>
<dbReference type="PROSITE" id="PS51257">
    <property type="entry name" value="PROKAR_LIPOPROTEIN"/>
    <property type="match status" value="1"/>
</dbReference>